<organism evidence="4 5">
    <name type="scientific">Mucilaginibacter pocheonensis</name>
    <dbReference type="NCBI Taxonomy" id="398050"/>
    <lineage>
        <taxon>Bacteria</taxon>
        <taxon>Pseudomonadati</taxon>
        <taxon>Bacteroidota</taxon>
        <taxon>Sphingobacteriia</taxon>
        <taxon>Sphingobacteriales</taxon>
        <taxon>Sphingobacteriaceae</taxon>
        <taxon>Mucilaginibacter</taxon>
    </lineage>
</organism>
<dbReference type="SUPFAM" id="SSF53613">
    <property type="entry name" value="Ribokinase-like"/>
    <property type="match status" value="1"/>
</dbReference>
<dbReference type="Proteomes" id="UP001247620">
    <property type="component" value="Unassembled WGS sequence"/>
</dbReference>
<dbReference type="CDD" id="cd01169">
    <property type="entry name" value="HMPP_kinase"/>
    <property type="match status" value="1"/>
</dbReference>
<comment type="caution">
    <text evidence="4">The sequence shown here is derived from an EMBL/GenBank/DDBJ whole genome shotgun (WGS) entry which is preliminary data.</text>
</comment>
<dbReference type="RefSeq" id="WP_310096867.1">
    <property type="nucleotide sequence ID" value="NZ_JAVDUU010000003.1"/>
</dbReference>
<dbReference type="NCBIfam" id="TIGR00097">
    <property type="entry name" value="HMP-P_kinase"/>
    <property type="match status" value="1"/>
</dbReference>
<dbReference type="EC" id="2.7.1.49" evidence="2"/>
<comment type="pathway">
    <text evidence="1">Cofactor biosynthesis; thiamine diphosphate biosynthesis.</text>
</comment>
<keyword evidence="4" id="KW-0808">Transferase</keyword>
<evidence type="ECO:0000259" key="3">
    <source>
        <dbReference type="Pfam" id="PF08543"/>
    </source>
</evidence>
<dbReference type="Gene3D" id="3.40.1190.20">
    <property type="match status" value="1"/>
</dbReference>
<dbReference type="PANTHER" id="PTHR20858:SF17">
    <property type="entry name" value="HYDROXYMETHYLPYRIMIDINE_PHOSPHOMETHYLPYRIMIDINE KINASE THI20-RELATED"/>
    <property type="match status" value="1"/>
</dbReference>
<evidence type="ECO:0000256" key="2">
    <source>
        <dbReference type="ARBA" id="ARBA00012135"/>
    </source>
</evidence>
<sequence length="276" mass="29068">MEKYKYPVVLSIAGSDSGGGAGIQADLKTFSALGCYGTTAVTAVTVQNTLGLSAVHPVPHEIVGQQIKAVIADMEPVVIKIGMIPGAETAMIIAGILQEYHHIPVILDPVMVSSSGYQLAADKTITVLKDRLFPLAALVTPNLDEAMLIADRSIADVADMENAAARFIELGCNAVLIKGGHLKGKTLCDVYIDQNGLKHLFESNFIDSNNTHGTGCTLSSAIAAFMALGCDMITAIGKAKNYVHSAIEQGADVKTGNGSGPLNHFFDPQKMIKCKI</sequence>
<evidence type="ECO:0000313" key="4">
    <source>
        <dbReference type="EMBL" id="MDR6943136.1"/>
    </source>
</evidence>
<protein>
    <recommendedName>
        <fullName evidence="2">hydroxymethylpyrimidine kinase</fullName>
        <ecNumber evidence="2">2.7.1.49</ecNumber>
    </recommendedName>
</protein>
<dbReference type="GO" id="GO:0008902">
    <property type="term" value="F:hydroxymethylpyrimidine kinase activity"/>
    <property type="evidence" value="ECO:0007669"/>
    <property type="project" value="UniProtKB-EC"/>
</dbReference>
<dbReference type="GO" id="GO:0008972">
    <property type="term" value="F:phosphomethylpyrimidine kinase activity"/>
    <property type="evidence" value="ECO:0007669"/>
    <property type="project" value="UniProtKB-EC"/>
</dbReference>
<accession>A0ABU1TD10</accession>
<dbReference type="PANTHER" id="PTHR20858">
    <property type="entry name" value="PHOSPHOMETHYLPYRIMIDINE KINASE"/>
    <property type="match status" value="1"/>
</dbReference>
<feature type="domain" description="Pyridoxamine kinase/Phosphomethylpyrimidine kinase" evidence="3">
    <location>
        <begin position="16"/>
        <end position="262"/>
    </location>
</feature>
<evidence type="ECO:0000313" key="5">
    <source>
        <dbReference type="Proteomes" id="UP001247620"/>
    </source>
</evidence>
<reference evidence="4 5" key="1">
    <citation type="submission" date="2023-07" db="EMBL/GenBank/DDBJ databases">
        <title>Sorghum-associated microbial communities from plants grown in Nebraska, USA.</title>
        <authorList>
            <person name="Schachtman D."/>
        </authorList>
    </citation>
    <scope>NUCLEOTIDE SEQUENCE [LARGE SCALE GENOMIC DNA]</scope>
    <source>
        <strain evidence="4 5">3262</strain>
    </source>
</reference>
<evidence type="ECO:0000256" key="1">
    <source>
        <dbReference type="ARBA" id="ARBA00004948"/>
    </source>
</evidence>
<dbReference type="InterPro" id="IPR004399">
    <property type="entry name" value="HMP/HMP-P_kinase_dom"/>
</dbReference>
<gene>
    <name evidence="4" type="ORF">J2W55_002989</name>
</gene>
<dbReference type="EMBL" id="JAVDUU010000003">
    <property type="protein sequence ID" value="MDR6943136.1"/>
    <property type="molecule type" value="Genomic_DNA"/>
</dbReference>
<dbReference type="Pfam" id="PF08543">
    <property type="entry name" value="Phos_pyr_kin"/>
    <property type="match status" value="1"/>
</dbReference>
<keyword evidence="4" id="KW-0418">Kinase</keyword>
<dbReference type="InterPro" id="IPR013749">
    <property type="entry name" value="PM/HMP-P_kinase-1"/>
</dbReference>
<keyword evidence="5" id="KW-1185">Reference proteome</keyword>
<dbReference type="InterPro" id="IPR029056">
    <property type="entry name" value="Ribokinase-like"/>
</dbReference>
<name>A0ABU1TD10_9SPHI</name>
<proteinExistence type="predicted"/>